<dbReference type="AlphaFoldDB" id="Q9MA11"/>
<dbReference type="GO" id="GO:0005524">
    <property type="term" value="F:ATP binding"/>
    <property type="evidence" value="ECO:0007669"/>
    <property type="project" value="UniProtKB-UniRule"/>
</dbReference>
<dbReference type="Gene3D" id="1.10.510.10">
    <property type="entry name" value="Transferase(Phosphotransferase) domain 1"/>
    <property type="match status" value="1"/>
</dbReference>
<feature type="compositionally biased region" description="Polar residues" evidence="3">
    <location>
        <begin position="399"/>
        <end position="411"/>
    </location>
</feature>
<comment type="similarity">
    <text evidence="1">Belongs to the protein kinase superfamily. STE Ser/Thr protein kinase family. STE20 subfamily.</text>
</comment>
<evidence type="ECO:0000256" key="3">
    <source>
        <dbReference type="SAM" id="MobiDB-lite"/>
    </source>
</evidence>
<dbReference type="GO" id="GO:0004672">
    <property type="term" value="F:protein kinase activity"/>
    <property type="evidence" value="ECO:0007669"/>
    <property type="project" value="InterPro"/>
</dbReference>
<dbReference type="SMART" id="SM00220">
    <property type="entry name" value="S_TKc"/>
    <property type="match status" value="1"/>
</dbReference>
<sequence length="547" mass="60384">MEKKKYPIGPEHYTLYEFIGQGVSALVHRALCIPFDEVVAIKILDFERDNCDLNNISREAQTMMLVDHPNVLKSHCSFVSDHNLWVIMPYMSGGSCLHILKAAYPDGFEEAIIATILREALKGLDYLHQHGHIHRDVKAGNILLGARGAVKLGDFGVSACLFDSGDRQRTRNTFVGTPCWADIWSFGITGLELAHGHAPFSKYPPMKSFKQMIASCLVKDPSKRPSAKKLLKHSFFKQARSSDYIARKLLDGLPDLVNRVQAIKNEYKRGISGLSGSATSLQALDSQDTQSEIQEDTGQITNKYLQPLIHRSLSIARDKSDDDSSLASPSYDSYVYSSPRHEDLSLNNTHVGSTHANNGKPTDATSIPTNQPTEIIAGSSVLADGNGAPNKGESDKTQEQLQNGSNCNGTHPTVGGDDVPTEMAVKPPKAASSLDESDDKSKPPVVQQRGRFKVTSENLDIEKVLCQHSSASLPHSDVTLPNLTSSYVYPLVYPVLQTNILERMDVQLNKEVYNNLLCPQLRNPWLICAEEELQKYKTEHAQVSMSN</sequence>
<feature type="region of interest" description="Disordered" evidence="3">
    <location>
        <begin position="342"/>
        <end position="449"/>
    </location>
</feature>
<protein>
    <submittedName>
        <fullName evidence="5">F20B17.7</fullName>
    </submittedName>
</protein>
<evidence type="ECO:0000256" key="2">
    <source>
        <dbReference type="PROSITE-ProRule" id="PRU10141"/>
    </source>
</evidence>
<dbReference type="InterPro" id="IPR011009">
    <property type="entry name" value="Kinase-like_dom_sf"/>
</dbReference>
<evidence type="ECO:0000313" key="5">
    <source>
        <dbReference type="EMBL" id="AAF68124.1"/>
    </source>
</evidence>
<accession>Q9MA11</accession>
<dbReference type="GO" id="GO:0043539">
    <property type="term" value="F:protein serine/threonine kinase activator activity"/>
    <property type="evidence" value="ECO:0007669"/>
    <property type="project" value="InterPro"/>
</dbReference>
<feature type="compositionally biased region" description="Polar residues" evidence="3">
    <location>
        <begin position="345"/>
        <end position="373"/>
    </location>
</feature>
<reference evidence="5" key="3">
    <citation type="submission" date="2000-05" db="EMBL/GenBank/DDBJ databases">
        <authorList>
            <person name="Cheuk R."/>
            <person name="Shinn P."/>
            <person name="Brooks S."/>
            <person name="Buehler E."/>
            <person name="Chao Q."/>
            <person name="Johnson-Hopson C."/>
            <person name="Khan S."/>
            <person name="Kim C."/>
            <person name="Altafi H."/>
            <person name="Bei B."/>
            <person name="Chin C."/>
            <person name="Chiou J."/>
            <person name="Choi E."/>
            <person name="Conn L."/>
            <person name="Conway A."/>
            <person name="Gonzalez A."/>
            <person name="Hansen N."/>
            <person name="Howing B."/>
            <person name="Koo T."/>
            <person name="Lam B."/>
            <person name="Lee J."/>
            <person name="Lenz C."/>
            <person name="Li J."/>
            <person name="Liu A."/>
            <person name="Liu J."/>
            <person name="Liu S."/>
            <person name="Mukharsky N."/>
            <person name="Nguyen M."/>
            <person name="Palm C."/>
            <person name="Pham P."/>
            <person name="Sakano H."/>
            <person name="Schwartz J."/>
            <person name="Southwick A."/>
            <person name="Thaveri A."/>
            <person name="Toriumi M."/>
            <person name="Vaysberg M."/>
            <person name="Yu G."/>
            <person name="Davis R."/>
            <person name="Federspiel N."/>
            <person name="Theologis A."/>
            <person name="Ecker J."/>
        </authorList>
    </citation>
    <scope>NUCLEOTIDE SEQUENCE</scope>
</reference>
<name>Q9MA11_ARATH</name>
<feature type="domain" description="Protein kinase" evidence="4">
    <location>
        <begin position="13"/>
        <end position="236"/>
    </location>
</feature>
<organism evidence="5">
    <name type="scientific">Arabidopsis thaliana</name>
    <name type="common">Mouse-ear cress</name>
    <dbReference type="NCBI Taxonomy" id="3702"/>
    <lineage>
        <taxon>Eukaryota</taxon>
        <taxon>Viridiplantae</taxon>
        <taxon>Streptophyta</taxon>
        <taxon>Embryophyta</taxon>
        <taxon>Tracheophyta</taxon>
        <taxon>Spermatophyta</taxon>
        <taxon>Magnoliopsida</taxon>
        <taxon>eudicotyledons</taxon>
        <taxon>Gunneridae</taxon>
        <taxon>Pentapetalae</taxon>
        <taxon>rosids</taxon>
        <taxon>malvids</taxon>
        <taxon>Brassicales</taxon>
        <taxon>Brassicaceae</taxon>
        <taxon>Camelineae</taxon>
        <taxon>Arabidopsis</taxon>
    </lineage>
</organism>
<dbReference type="PANTHER" id="PTHR48014:SF24">
    <property type="entry name" value="PROTEIN KINASE SUPERFAMILY PROTEIN"/>
    <property type="match status" value="1"/>
</dbReference>
<dbReference type="EMBL" id="AC010793">
    <property type="protein sequence ID" value="AAF68124.1"/>
    <property type="molecule type" value="Genomic_DNA"/>
</dbReference>
<keyword evidence="2" id="KW-0547">Nucleotide-binding</keyword>
<dbReference type="Gene3D" id="3.30.200.20">
    <property type="entry name" value="Phosphorylase Kinase, domain 1"/>
    <property type="match status" value="1"/>
</dbReference>
<feature type="binding site" evidence="2">
    <location>
        <position position="42"/>
    </location>
    <ligand>
        <name>ATP</name>
        <dbReference type="ChEBI" id="CHEBI:30616"/>
    </ligand>
</feature>
<dbReference type="PROSITE" id="PS50011">
    <property type="entry name" value="PROTEIN_KINASE_DOM"/>
    <property type="match status" value="1"/>
</dbReference>
<dbReference type="InterPro" id="IPR000719">
    <property type="entry name" value="Prot_kinase_dom"/>
</dbReference>
<evidence type="ECO:0000259" key="4">
    <source>
        <dbReference type="PROSITE" id="PS50011"/>
    </source>
</evidence>
<dbReference type="FunFam" id="3.30.200.20:FF:000099">
    <property type="entry name" value="Serine/threonine-protein kinase BLUS1"/>
    <property type="match status" value="1"/>
</dbReference>
<evidence type="ECO:0000256" key="1">
    <source>
        <dbReference type="ARBA" id="ARBA00008874"/>
    </source>
</evidence>
<dbReference type="InterPro" id="IPR047173">
    <property type="entry name" value="STRAD_A/B-like"/>
</dbReference>
<dbReference type="Pfam" id="PF00069">
    <property type="entry name" value="Pkinase"/>
    <property type="match status" value="1"/>
</dbReference>
<reference evidence="5" key="2">
    <citation type="submission" date="2000-02" db="EMBL/GenBank/DDBJ databases">
        <title>Genomic sequence for Arabidopsis thaliana BAC F20B17 from chromosome I.</title>
        <authorList>
            <person name="Khan S."/>
            <person name="Brooks S."/>
            <person name="Buehler E."/>
            <person name="Chao Q."/>
            <person name="Johnson-Hopson C."/>
            <person name="Kim C."/>
            <person name="Shinn P."/>
            <person name="Altafi H."/>
            <person name="Bei Q."/>
            <person name="Chin C."/>
            <person name="Chiou J."/>
            <person name="Choi E."/>
            <person name="Conn L."/>
            <person name="Conway A."/>
            <person name="Gonzales A."/>
            <person name="Hansen N."/>
            <person name="Howng B."/>
            <person name="Koo T."/>
            <person name="Lam B."/>
            <person name="Lee J."/>
            <person name="Lenz C."/>
            <person name="Li J."/>
            <person name="Liu A."/>
            <person name="Liu K."/>
            <person name="Liu S."/>
            <person name="Mukharsky N."/>
            <person name="Nguyen M."/>
            <person name="Palm C."/>
            <person name="Pham P."/>
            <person name="Sakano H."/>
            <person name="Schwartz J."/>
            <person name="Southwick A."/>
            <person name="Thaveri A."/>
            <person name="Toriumi M."/>
            <person name="Vaysberg M."/>
            <person name="Yu G."/>
            <person name="Federspiel N.A."/>
            <person name="Theologis A."/>
            <person name="Ecker J.R."/>
        </authorList>
    </citation>
    <scope>NUCLEOTIDE SEQUENCE</scope>
</reference>
<dbReference type="ExpressionAtlas" id="Q9MA11">
    <property type="expression patterns" value="baseline and differential"/>
</dbReference>
<dbReference type="InterPro" id="IPR017441">
    <property type="entry name" value="Protein_kinase_ATP_BS"/>
</dbReference>
<dbReference type="SUPFAM" id="SSF56112">
    <property type="entry name" value="Protein kinase-like (PK-like)"/>
    <property type="match status" value="1"/>
</dbReference>
<proteinExistence type="inferred from homology"/>
<dbReference type="PROSITE" id="PS00107">
    <property type="entry name" value="PROTEIN_KINASE_ATP"/>
    <property type="match status" value="1"/>
</dbReference>
<reference key="1">
    <citation type="journal article" date="2000" name="Nature">
        <title>Sequence and analysis of chromosome 1 of the plant Arabidopsis thaliana.</title>
        <authorList>
            <person name="Theologis A."/>
            <person name="Ecker J.R."/>
            <person name="Palm C.J."/>
            <person name="Federspiel N.A."/>
            <person name="Kaul S."/>
            <person name="White O."/>
            <person name="Alonso J."/>
            <person name="Altafi H."/>
            <person name="Araujo R."/>
            <person name="Bowman C.L."/>
            <person name="Brooks S.Y."/>
            <person name="Buehler E."/>
            <person name="Chan A."/>
            <person name="Chao Q."/>
            <person name="Chen H."/>
            <person name="Cheuk R.F."/>
            <person name="Chin C.W."/>
            <person name="Chung M.K."/>
            <person name="Conn L."/>
            <person name="Conway A.B."/>
            <person name="Conway A.R."/>
            <person name="Creasy T.H."/>
            <person name="Dewar K."/>
            <person name="Dunn P."/>
            <person name="Etgu P."/>
            <person name="Feldblyum T.V."/>
            <person name="Feng J."/>
            <person name="Fong B."/>
            <person name="Fujii C.Y."/>
            <person name="Gill J.E."/>
            <person name="Goldsmith A.D."/>
            <person name="Haas B."/>
            <person name="Hansen N.F."/>
            <person name="Hughes B."/>
            <person name="Huizar L."/>
            <person name="Hunter J.L."/>
            <person name="Jenkins J."/>
            <person name="Johnson-Hopson C."/>
            <person name="Khan S."/>
            <person name="Khaykin E."/>
            <person name="Kim C.J."/>
            <person name="Koo H.L."/>
            <person name="Kremenetskaia I."/>
            <person name="Kurtz D.B."/>
            <person name="Kwan A."/>
            <person name="Lam B."/>
            <person name="Langin-Hooper S."/>
            <person name="Lee A."/>
            <person name="Lee J.M."/>
            <person name="Lenz C.A."/>
            <person name="Li J.H."/>
            <person name="Li Y."/>
            <person name="Lin X."/>
            <person name="Liu S.X."/>
            <person name="Liu Z.A."/>
            <person name="Luros J.S."/>
            <person name="Maiti R."/>
            <person name="Marziali A."/>
            <person name="Militscher J."/>
            <person name="Miranda M."/>
            <person name="Nguyen M."/>
            <person name="Nierman W.C."/>
            <person name="Osborne B.I."/>
            <person name="Pai G."/>
            <person name="Peterson J."/>
            <person name="Pham P.K."/>
            <person name="Rizzo M."/>
            <person name="Rooney T."/>
            <person name="Rowley D."/>
            <person name="Sakano H."/>
            <person name="Salzberg S.L."/>
            <person name="Schwartz J.R."/>
            <person name="Shinn P."/>
            <person name="Southwick A.M."/>
            <person name="Sun H."/>
            <person name="Tallon L.J."/>
            <person name="Tambunga G."/>
            <person name="Toriumi M.J."/>
            <person name="Town C.D."/>
            <person name="Utterback T."/>
            <person name="Van Aken S."/>
            <person name="Vaysberg M."/>
            <person name="Vysotskaia V.S."/>
            <person name="Walker M."/>
            <person name="Wu D."/>
            <person name="Yu G."/>
            <person name="Fraser C.M."/>
            <person name="Venter J.C."/>
            <person name="Davis R.W."/>
        </authorList>
    </citation>
    <scope>NUCLEOTIDE SEQUENCE [LARGE SCALE GENOMIC DNA]</scope>
    <source>
        <strain>cv. Columbia</strain>
    </source>
</reference>
<keyword evidence="2" id="KW-0067">ATP-binding</keyword>
<dbReference type="PANTHER" id="PTHR48014">
    <property type="entry name" value="SERINE/THREONINE-PROTEIN KINASE FRAY2"/>
    <property type="match status" value="1"/>
</dbReference>